<dbReference type="InterPro" id="IPR051165">
    <property type="entry name" value="Multifunctional_ANK_Repeat"/>
</dbReference>
<dbReference type="OrthoDB" id="10254947at2759"/>
<evidence type="ECO:0000256" key="3">
    <source>
        <dbReference type="PROSITE-ProRule" id="PRU00023"/>
    </source>
</evidence>
<dbReference type="PANTHER" id="PTHR24123">
    <property type="entry name" value="ANKYRIN REPEAT-CONTAINING"/>
    <property type="match status" value="1"/>
</dbReference>
<feature type="repeat" description="ANK" evidence="3">
    <location>
        <begin position="240"/>
        <end position="272"/>
    </location>
</feature>
<dbReference type="PROSITE" id="PS50297">
    <property type="entry name" value="ANK_REP_REGION"/>
    <property type="match status" value="1"/>
</dbReference>
<proteinExistence type="predicted"/>
<organism evidence="4 5">
    <name type="scientific">Ladona fulva</name>
    <name type="common">Scarce chaser dragonfly</name>
    <name type="synonym">Libellula fulva</name>
    <dbReference type="NCBI Taxonomy" id="123851"/>
    <lineage>
        <taxon>Eukaryota</taxon>
        <taxon>Metazoa</taxon>
        <taxon>Ecdysozoa</taxon>
        <taxon>Arthropoda</taxon>
        <taxon>Hexapoda</taxon>
        <taxon>Insecta</taxon>
        <taxon>Pterygota</taxon>
        <taxon>Palaeoptera</taxon>
        <taxon>Odonata</taxon>
        <taxon>Epiprocta</taxon>
        <taxon>Anisoptera</taxon>
        <taxon>Libelluloidea</taxon>
        <taxon>Libellulidae</taxon>
        <taxon>Ladona</taxon>
    </lineage>
</organism>
<keyword evidence="1" id="KW-0677">Repeat</keyword>
<evidence type="ECO:0000256" key="1">
    <source>
        <dbReference type="ARBA" id="ARBA00022737"/>
    </source>
</evidence>
<dbReference type="Pfam" id="PF12796">
    <property type="entry name" value="Ank_2"/>
    <property type="match status" value="1"/>
</dbReference>
<dbReference type="EMBL" id="KZ309460">
    <property type="protein sequence ID" value="KAG8238873.1"/>
    <property type="molecule type" value="Genomic_DNA"/>
</dbReference>
<dbReference type="SMART" id="SM00248">
    <property type="entry name" value="ANK"/>
    <property type="match status" value="3"/>
</dbReference>
<keyword evidence="2 3" id="KW-0040">ANK repeat</keyword>
<dbReference type="Proteomes" id="UP000792457">
    <property type="component" value="Unassembled WGS sequence"/>
</dbReference>
<name>A0A8K0KVE0_LADFU</name>
<reference evidence="4" key="2">
    <citation type="submission" date="2017-10" db="EMBL/GenBank/DDBJ databases">
        <title>Ladona fulva Genome sequencing and assembly.</title>
        <authorList>
            <person name="Murali S."/>
            <person name="Richards S."/>
            <person name="Bandaranaike D."/>
            <person name="Bellair M."/>
            <person name="Blankenburg K."/>
            <person name="Chao H."/>
            <person name="Dinh H."/>
            <person name="Doddapaneni H."/>
            <person name="Dugan-Rocha S."/>
            <person name="Elkadiri S."/>
            <person name="Gnanaolivu R."/>
            <person name="Hernandez B."/>
            <person name="Skinner E."/>
            <person name="Javaid M."/>
            <person name="Lee S."/>
            <person name="Li M."/>
            <person name="Ming W."/>
            <person name="Munidasa M."/>
            <person name="Muniz J."/>
            <person name="Nguyen L."/>
            <person name="Hughes D."/>
            <person name="Osuji N."/>
            <person name="Pu L.-L."/>
            <person name="Puazo M."/>
            <person name="Qu C."/>
            <person name="Quiroz J."/>
            <person name="Raj R."/>
            <person name="Weissenberger G."/>
            <person name="Xin Y."/>
            <person name="Zou X."/>
            <person name="Han Y."/>
            <person name="Worley K."/>
            <person name="Muzny D."/>
            <person name="Gibbs R."/>
        </authorList>
    </citation>
    <scope>NUCLEOTIDE SEQUENCE</scope>
    <source>
        <strain evidence="4">Sampled in the wild</strain>
    </source>
</reference>
<dbReference type="InterPro" id="IPR036770">
    <property type="entry name" value="Ankyrin_rpt-contain_sf"/>
</dbReference>
<dbReference type="PROSITE" id="PS50088">
    <property type="entry name" value="ANK_REPEAT"/>
    <property type="match status" value="1"/>
</dbReference>
<keyword evidence="5" id="KW-1185">Reference proteome</keyword>
<comment type="caution">
    <text evidence="4">The sequence shown here is derived from an EMBL/GenBank/DDBJ whole genome shotgun (WGS) entry which is preliminary data.</text>
</comment>
<dbReference type="InterPro" id="IPR002110">
    <property type="entry name" value="Ankyrin_rpt"/>
</dbReference>
<gene>
    <name evidence="4" type="ORF">J437_LFUL018784</name>
</gene>
<dbReference type="PANTHER" id="PTHR24123:SF33">
    <property type="entry name" value="PROTEIN HOS4"/>
    <property type="match status" value="1"/>
</dbReference>
<evidence type="ECO:0000313" key="5">
    <source>
        <dbReference type="Proteomes" id="UP000792457"/>
    </source>
</evidence>
<dbReference type="SUPFAM" id="SSF48403">
    <property type="entry name" value="Ankyrin repeat"/>
    <property type="match status" value="1"/>
</dbReference>
<protein>
    <submittedName>
        <fullName evidence="4">Uncharacterized protein</fullName>
    </submittedName>
</protein>
<evidence type="ECO:0000256" key="2">
    <source>
        <dbReference type="ARBA" id="ARBA00023043"/>
    </source>
</evidence>
<accession>A0A8K0KVE0</accession>
<evidence type="ECO:0000313" key="4">
    <source>
        <dbReference type="EMBL" id="KAG8238873.1"/>
    </source>
</evidence>
<sequence>MSLEIENFYNQVHFLVVFYLHCYEHNMVDICVTLISILEVSMSKTLRKMNGRVVFDATGSRSAISHPPVDPPLCLDCRQSDLALFDPSCPWCQEIVKNPKTAISEIFAIMRQWVPQTQKNIELFVKEFGLIASKTYNDIINFMAQILSRGAHVDDRDGLTDMTLLHYSCKAGAAAVGDVNSALKVVKMLFEKGANVHLRCRWTDMNALHYATHFDVAPILRFILRECKDMNVNIQCSKYDGCTALHIAAKNLCLEAAQVLLEYNADVNLRDNFSRTPYDCVPDVSSFCNIPDVQDKISKMKKLLTCNSQSLTESTMKVKNNSITGKTLLRALNLEINDEVIVDGCKIGTL</sequence>
<feature type="non-terminal residue" evidence="4">
    <location>
        <position position="1"/>
    </location>
</feature>
<reference evidence="4" key="1">
    <citation type="submission" date="2013-04" db="EMBL/GenBank/DDBJ databases">
        <authorList>
            <person name="Qu J."/>
            <person name="Murali S.C."/>
            <person name="Bandaranaike D."/>
            <person name="Bellair M."/>
            <person name="Blankenburg K."/>
            <person name="Chao H."/>
            <person name="Dinh H."/>
            <person name="Doddapaneni H."/>
            <person name="Downs B."/>
            <person name="Dugan-Rocha S."/>
            <person name="Elkadiri S."/>
            <person name="Gnanaolivu R.D."/>
            <person name="Hernandez B."/>
            <person name="Javaid M."/>
            <person name="Jayaseelan J.C."/>
            <person name="Lee S."/>
            <person name="Li M."/>
            <person name="Ming W."/>
            <person name="Munidasa M."/>
            <person name="Muniz J."/>
            <person name="Nguyen L."/>
            <person name="Ongeri F."/>
            <person name="Osuji N."/>
            <person name="Pu L.-L."/>
            <person name="Puazo M."/>
            <person name="Qu C."/>
            <person name="Quiroz J."/>
            <person name="Raj R."/>
            <person name="Weissenberger G."/>
            <person name="Xin Y."/>
            <person name="Zou X."/>
            <person name="Han Y."/>
            <person name="Richards S."/>
            <person name="Worley K."/>
            <person name="Muzny D."/>
            <person name="Gibbs R."/>
        </authorList>
    </citation>
    <scope>NUCLEOTIDE SEQUENCE</scope>
    <source>
        <strain evidence="4">Sampled in the wild</strain>
    </source>
</reference>
<dbReference type="Gene3D" id="1.25.40.20">
    <property type="entry name" value="Ankyrin repeat-containing domain"/>
    <property type="match status" value="1"/>
</dbReference>
<dbReference type="AlphaFoldDB" id="A0A8K0KVE0"/>